<dbReference type="Gene3D" id="3.30.530.20">
    <property type="match status" value="1"/>
</dbReference>
<protein>
    <recommendedName>
        <fullName evidence="2">Bet v I/Major latex protein domain-containing protein</fullName>
    </recommendedName>
</protein>
<name>A0AA42B098_PAPNU</name>
<dbReference type="Pfam" id="PF00407">
    <property type="entry name" value="Bet_v_1"/>
    <property type="match status" value="1"/>
</dbReference>
<dbReference type="InterPro" id="IPR000916">
    <property type="entry name" value="Bet_v_I/MLP"/>
</dbReference>
<accession>A0AA42B098</accession>
<dbReference type="SUPFAM" id="SSF55961">
    <property type="entry name" value="Bet v1-like"/>
    <property type="match status" value="1"/>
</dbReference>
<organism evidence="3 4">
    <name type="scientific">Papaver nudicaule</name>
    <name type="common">Iceland poppy</name>
    <dbReference type="NCBI Taxonomy" id="74823"/>
    <lineage>
        <taxon>Eukaryota</taxon>
        <taxon>Viridiplantae</taxon>
        <taxon>Streptophyta</taxon>
        <taxon>Embryophyta</taxon>
        <taxon>Tracheophyta</taxon>
        <taxon>Spermatophyta</taxon>
        <taxon>Magnoliopsida</taxon>
        <taxon>Ranunculales</taxon>
        <taxon>Papaveraceae</taxon>
        <taxon>Papaveroideae</taxon>
        <taxon>Papaver</taxon>
    </lineage>
</organism>
<dbReference type="PANTHER" id="PTHR31338">
    <property type="entry name" value="POLYKETIDE CYCLASE/DEHYDRASE AND LIPID TRANSPORT SUPERFAMILY PROTEIN"/>
    <property type="match status" value="1"/>
</dbReference>
<dbReference type="AlphaFoldDB" id="A0AA42B098"/>
<sequence length="103" mass="11697">MFIFVHADGKATSALEESTHDDETRTIIHHVVGGELTKDYKKFDSIMVFNPKPDGNGCVVTWSIATWSIAYEKMNEDSPTPFVYLHFVHQTITDLNKHLCAKQ</sequence>
<comment type="caution">
    <text evidence="3">The sequence shown here is derived from an EMBL/GenBank/DDBJ whole genome shotgun (WGS) entry which is preliminary data.</text>
</comment>
<gene>
    <name evidence="3" type="ORF">MKW94_018016</name>
</gene>
<comment type="similarity">
    <text evidence="1">Belongs to the MLP family.</text>
</comment>
<proteinExistence type="inferred from homology"/>
<dbReference type="InterPro" id="IPR023393">
    <property type="entry name" value="START-like_dom_sf"/>
</dbReference>
<dbReference type="PANTHER" id="PTHR31338:SF16">
    <property type="entry name" value="POLYKETIDE CYCLASE_DEHYDRASE AND LIPID TRANSPORT SUPERFAMILY PROTEIN"/>
    <property type="match status" value="1"/>
</dbReference>
<dbReference type="GO" id="GO:0006952">
    <property type="term" value="P:defense response"/>
    <property type="evidence" value="ECO:0007669"/>
    <property type="project" value="InterPro"/>
</dbReference>
<dbReference type="EMBL" id="JAJJMA010285537">
    <property type="protein sequence ID" value="MCL7046767.1"/>
    <property type="molecule type" value="Genomic_DNA"/>
</dbReference>
<evidence type="ECO:0000313" key="3">
    <source>
        <dbReference type="EMBL" id="MCL7046767.1"/>
    </source>
</evidence>
<dbReference type="Proteomes" id="UP001177140">
    <property type="component" value="Unassembled WGS sequence"/>
</dbReference>
<dbReference type="SMART" id="SM01037">
    <property type="entry name" value="Bet_v_1"/>
    <property type="match status" value="1"/>
</dbReference>
<keyword evidence="4" id="KW-1185">Reference proteome</keyword>
<evidence type="ECO:0000259" key="2">
    <source>
        <dbReference type="SMART" id="SM01037"/>
    </source>
</evidence>
<feature type="domain" description="Bet v I/Major latex protein" evidence="2">
    <location>
        <begin position="1"/>
        <end position="102"/>
    </location>
</feature>
<reference evidence="3" key="1">
    <citation type="submission" date="2022-03" db="EMBL/GenBank/DDBJ databases">
        <title>A functionally conserved STORR gene fusion in Papaver species that diverged 16.8 million years ago.</title>
        <authorList>
            <person name="Catania T."/>
        </authorList>
    </citation>
    <scope>NUCLEOTIDE SEQUENCE</scope>
    <source>
        <strain evidence="3">S-191538</strain>
    </source>
</reference>
<evidence type="ECO:0000256" key="1">
    <source>
        <dbReference type="ARBA" id="ARBA00038242"/>
    </source>
</evidence>
<evidence type="ECO:0000313" key="4">
    <source>
        <dbReference type="Proteomes" id="UP001177140"/>
    </source>
</evidence>
<dbReference type="InterPro" id="IPR052006">
    <property type="entry name" value="MLP-like"/>
</dbReference>